<reference evidence="8" key="1">
    <citation type="submission" date="2011-08" db="EMBL/GenBank/DDBJ databases">
        <authorList>
            <person name="Rombauts S."/>
        </authorList>
    </citation>
    <scope>NUCLEOTIDE SEQUENCE</scope>
    <source>
        <strain evidence="8">London</strain>
    </source>
</reference>
<dbReference type="EC" id="3.6.1.23" evidence="5"/>
<dbReference type="NCBIfam" id="NF001862">
    <property type="entry name" value="PRK00601.1"/>
    <property type="match status" value="1"/>
</dbReference>
<evidence type="ECO:0000259" key="6">
    <source>
        <dbReference type="Pfam" id="PF00692"/>
    </source>
</evidence>
<dbReference type="InterPro" id="IPR029054">
    <property type="entry name" value="dUTPase-like"/>
</dbReference>
<dbReference type="Proteomes" id="UP000015104">
    <property type="component" value="Unassembled WGS sequence"/>
</dbReference>
<dbReference type="Pfam" id="PF00692">
    <property type="entry name" value="dUTPase"/>
    <property type="match status" value="1"/>
</dbReference>
<dbReference type="SUPFAM" id="SSF51283">
    <property type="entry name" value="dUTPase-like"/>
    <property type="match status" value="1"/>
</dbReference>
<comment type="function">
    <text evidence="5">Involved in nucleotide metabolism via production of dUMP, the immediate precursor of thymidine nucleotides, and decreases the intracellular concentration of dUTP so that uracil cannot be incorporated into DNA.</text>
</comment>
<evidence type="ECO:0000256" key="2">
    <source>
        <dbReference type="ARBA" id="ARBA00006581"/>
    </source>
</evidence>
<protein>
    <recommendedName>
        <fullName evidence="5">Deoxyuridine 5'-triphosphate nucleotidohydrolase</fullName>
        <shortName evidence="5">dUTPase</shortName>
        <ecNumber evidence="5">3.6.1.23</ecNumber>
    </recommendedName>
    <alternativeName>
        <fullName evidence="5">dUTP pyrophosphatase</fullName>
    </alternativeName>
</protein>
<dbReference type="InterPro" id="IPR036157">
    <property type="entry name" value="dUTPase-like_sf"/>
</dbReference>
<comment type="similarity">
    <text evidence="2 5">Belongs to the dUTPase family.</text>
</comment>
<comment type="pathway">
    <text evidence="1 5">Pyrimidine metabolism; dUMP biosynthesis; dUMP from dCTP (dUTP route): step 2/2.</text>
</comment>
<dbReference type="CDD" id="cd07557">
    <property type="entry name" value="trimeric_dUTPase"/>
    <property type="match status" value="1"/>
</dbReference>
<comment type="cofactor">
    <cofactor evidence="5">
        <name>Mg(2+)</name>
        <dbReference type="ChEBI" id="CHEBI:18420"/>
    </cofactor>
</comment>
<dbReference type="PANTHER" id="PTHR11241:SF0">
    <property type="entry name" value="DEOXYURIDINE 5'-TRIPHOSPHATE NUCLEOTIDOHYDROLASE"/>
    <property type="match status" value="1"/>
</dbReference>
<keyword evidence="8" id="KW-1185">Reference proteome</keyword>
<feature type="domain" description="dUTPase-like" evidence="6">
    <location>
        <begin position="11"/>
        <end position="138"/>
    </location>
</feature>
<evidence type="ECO:0000256" key="4">
    <source>
        <dbReference type="ARBA" id="ARBA00023080"/>
    </source>
</evidence>
<dbReference type="PANTHER" id="PTHR11241">
    <property type="entry name" value="DEOXYURIDINE 5'-TRIPHOSPHATE NUCLEOTIDOHYDROLASE"/>
    <property type="match status" value="1"/>
</dbReference>
<evidence type="ECO:0000256" key="5">
    <source>
        <dbReference type="RuleBase" id="RU367024"/>
    </source>
</evidence>
<comment type="catalytic activity">
    <reaction evidence="5">
        <text>dUTP + H2O = dUMP + diphosphate + H(+)</text>
        <dbReference type="Rhea" id="RHEA:10248"/>
        <dbReference type="ChEBI" id="CHEBI:15377"/>
        <dbReference type="ChEBI" id="CHEBI:15378"/>
        <dbReference type="ChEBI" id="CHEBI:33019"/>
        <dbReference type="ChEBI" id="CHEBI:61555"/>
        <dbReference type="ChEBI" id="CHEBI:246422"/>
        <dbReference type="EC" id="3.6.1.23"/>
    </reaction>
</comment>
<name>A0A158P5N9_TETUR</name>
<evidence type="ECO:0000313" key="8">
    <source>
        <dbReference type="Proteomes" id="UP000015104"/>
    </source>
</evidence>
<dbReference type="UniPathway" id="UPA00610">
    <property type="reaction ID" value="UER00666"/>
</dbReference>
<dbReference type="EnsemblMetazoa" id="tetur71g00070.1">
    <property type="protein sequence ID" value="tetur71g00070.1"/>
    <property type="gene ID" value="tetur71g00070"/>
</dbReference>
<evidence type="ECO:0000313" key="7">
    <source>
        <dbReference type="EnsemblMetazoa" id="tetur71g00070.1"/>
    </source>
</evidence>
<dbReference type="GO" id="GO:0004170">
    <property type="term" value="F:dUTP diphosphatase activity"/>
    <property type="evidence" value="ECO:0007669"/>
    <property type="project" value="UniProtKB-UniRule"/>
</dbReference>
<reference evidence="7" key="2">
    <citation type="submission" date="2016-04" db="UniProtKB">
        <authorList>
            <consortium name="EnsemblMetazoa"/>
        </authorList>
    </citation>
    <scope>IDENTIFICATION</scope>
</reference>
<dbReference type="GO" id="GO:0046081">
    <property type="term" value="P:dUTP catabolic process"/>
    <property type="evidence" value="ECO:0007669"/>
    <property type="project" value="UniProtKB-UniRule"/>
</dbReference>
<sequence length="139" mass="15072">MSLKVRLLDEAAIIPRFVYFSVGFDLHCIESFFIEPQNRAVIRTGICLEFPDGCYGRVAGRSSLAASSGIIVGGGVIDPDYRGEIKVILFNLSSETFTATKGDRIAQVIVEKYYRCNSTLISNCSATTRGSQGFGSSGK</sequence>
<dbReference type="STRING" id="32264.A0A158P5N9"/>
<dbReference type="InterPro" id="IPR008181">
    <property type="entry name" value="dUTPase"/>
</dbReference>
<organism evidence="7 8">
    <name type="scientific">Tetranychus urticae</name>
    <name type="common">Two-spotted spider mite</name>
    <dbReference type="NCBI Taxonomy" id="32264"/>
    <lineage>
        <taxon>Eukaryota</taxon>
        <taxon>Metazoa</taxon>
        <taxon>Ecdysozoa</taxon>
        <taxon>Arthropoda</taxon>
        <taxon>Chelicerata</taxon>
        <taxon>Arachnida</taxon>
        <taxon>Acari</taxon>
        <taxon>Acariformes</taxon>
        <taxon>Trombidiformes</taxon>
        <taxon>Prostigmata</taxon>
        <taxon>Eleutherengona</taxon>
        <taxon>Raphignathae</taxon>
        <taxon>Tetranychoidea</taxon>
        <taxon>Tetranychidae</taxon>
        <taxon>Tetranychus</taxon>
    </lineage>
</organism>
<dbReference type="GO" id="GO:0006226">
    <property type="term" value="P:dUMP biosynthetic process"/>
    <property type="evidence" value="ECO:0007669"/>
    <property type="project" value="UniProtKB-UniRule"/>
</dbReference>
<dbReference type="NCBIfam" id="TIGR00576">
    <property type="entry name" value="dut"/>
    <property type="match status" value="1"/>
</dbReference>
<dbReference type="EMBL" id="CAEY01001841">
    <property type="status" value="NOT_ANNOTATED_CDS"/>
    <property type="molecule type" value="Genomic_DNA"/>
</dbReference>
<evidence type="ECO:0000256" key="1">
    <source>
        <dbReference type="ARBA" id="ARBA00005142"/>
    </source>
</evidence>
<accession>A0A158P5N9</accession>
<dbReference type="GO" id="GO:0000287">
    <property type="term" value="F:magnesium ion binding"/>
    <property type="evidence" value="ECO:0007669"/>
    <property type="project" value="UniProtKB-UniRule"/>
</dbReference>
<proteinExistence type="inferred from homology"/>
<evidence type="ECO:0000256" key="3">
    <source>
        <dbReference type="ARBA" id="ARBA00022801"/>
    </source>
</evidence>
<dbReference type="InterPro" id="IPR033704">
    <property type="entry name" value="dUTPase_trimeric"/>
</dbReference>
<dbReference type="Gene3D" id="2.70.40.10">
    <property type="match status" value="1"/>
</dbReference>
<dbReference type="AlphaFoldDB" id="A0A158P5N9"/>
<keyword evidence="4 5" id="KW-0546">Nucleotide metabolism</keyword>
<keyword evidence="5" id="KW-0460">Magnesium</keyword>
<keyword evidence="5" id="KW-0479">Metal-binding</keyword>
<keyword evidence="3 5" id="KW-0378">Hydrolase</keyword>